<dbReference type="PROSITE" id="PS00455">
    <property type="entry name" value="AMP_BINDING"/>
    <property type="match status" value="1"/>
</dbReference>
<sequence length="506" mass="57713">MQFIHEMLEKASKEFRNKQGIVFKDKRYTFSEINEASTKIADFLISKGIKKGDRVGIFSTKNVEEIIIIFAVMKIGAVFVHINPSFKEDQLRHVVTDCDIKVLFIHESKVEIYKKANINQEQIDMLISMSPLIDIEDNENMYYFNKILQETILPLKQTININQHDPAAIIYTSGSTGKPKGIIVTHRIFYDSTVISADFLKNKADDRLISITPFSFDGALSQLFTMVYVGGTLVLQESLFPKDIVSTMINEKITGIHAVPSFWKMLLQKYSPFEKYEYPHLRYISVIGEAFPMEDLMKLRKILNNTDFYMMYGTTEAFRSTYLPPDDFDRKIPSVGKPIPGVEITIVNEDNSPCEAGEIGEIVHRGVFISPGYWNDPIKTKKVFKDGALYTGDLGRLDNEGYLYFEGRKDAMIKSMGYRISPEEIESCICKLEGVKEAVVVSVIDKDYGNRIKAIVVCNDGEILTRKEIVSHCKAILPYYMVPHIVEFRDNIPKTGTLKINRSQLS</sequence>
<protein>
    <submittedName>
        <fullName evidence="3">Amino acid adenylation domain-containing protein</fullName>
    </submittedName>
</protein>
<dbReference type="Proteomes" id="UP000184465">
    <property type="component" value="Unassembled WGS sequence"/>
</dbReference>
<organism evidence="3 4">
    <name type="scientific">Paramaledivibacter caminithermalis (strain DSM 15212 / CIP 107654 / DViRD3)</name>
    <name type="common">Clostridium caminithermale</name>
    <dbReference type="NCBI Taxonomy" id="1121301"/>
    <lineage>
        <taxon>Bacteria</taxon>
        <taxon>Bacillati</taxon>
        <taxon>Bacillota</taxon>
        <taxon>Clostridia</taxon>
        <taxon>Peptostreptococcales</taxon>
        <taxon>Caminicellaceae</taxon>
        <taxon>Paramaledivibacter</taxon>
    </lineage>
</organism>
<dbReference type="PANTHER" id="PTHR43767">
    <property type="entry name" value="LONG-CHAIN-FATTY-ACID--COA LIGASE"/>
    <property type="match status" value="1"/>
</dbReference>
<gene>
    <name evidence="3" type="ORF">SAMN02745912_02253</name>
</gene>
<dbReference type="InterPro" id="IPR045851">
    <property type="entry name" value="AMP-bd_C_sf"/>
</dbReference>
<dbReference type="InterPro" id="IPR000873">
    <property type="entry name" value="AMP-dep_synth/lig_dom"/>
</dbReference>
<accession>A0A1M6PR83</accession>
<dbReference type="InterPro" id="IPR020845">
    <property type="entry name" value="AMP-binding_CS"/>
</dbReference>
<feature type="domain" description="AMP-binding enzyme C-terminal" evidence="2">
    <location>
        <begin position="424"/>
        <end position="498"/>
    </location>
</feature>
<dbReference type="Pfam" id="PF13193">
    <property type="entry name" value="AMP-binding_C"/>
    <property type="match status" value="1"/>
</dbReference>
<dbReference type="SUPFAM" id="SSF56801">
    <property type="entry name" value="Acetyl-CoA synthetase-like"/>
    <property type="match status" value="1"/>
</dbReference>
<name>A0A1M6PR83_PARC5</name>
<keyword evidence="4" id="KW-1185">Reference proteome</keyword>
<evidence type="ECO:0000313" key="3">
    <source>
        <dbReference type="EMBL" id="SHK10391.1"/>
    </source>
</evidence>
<dbReference type="Pfam" id="PF00501">
    <property type="entry name" value="AMP-binding"/>
    <property type="match status" value="1"/>
</dbReference>
<dbReference type="InterPro" id="IPR025110">
    <property type="entry name" value="AMP-bd_C"/>
</dbReference>
<dbReference type="InterPro" id="IPR050237">
    <property type="entry name" value="ATP-dep_AMP-bd_enzyme"/>
</dbReference>
<dbReference type="EMBL" id="FRAG01000026">
    <property type="protein sequence ID" value="SHK10391.1"/>
    <property type="molecule type" value="Genomic_DNA"/>
</dbReference>
<reference evidence="3 4" key="1">
    <citation type="submission" date="2016-11" db="EMBL/GenBank/DDBJ databases">
        <authorList>
            <person name="Jaros S."/>
            <person name="Januszkiewicz K."/>
            <person name="Wedrychowicz H."/>
        </authorList>
    </citation>
    <scope>NUCLEOTIDE SEQUENCE [LARGE SCALE GENOMIC DNA]</scope>
    <source>
        <strain evidence="3 4">DSM 15212</strain>
    </source>
</reference>
<evidence type="ECO:0000259" key="2">
    <source>
        <dbReference type="Pfam" id="PF13193"/>
    </source>
</evidence>
<dbReference type="RefSeq" id="WP_073149915.1">
    <property type="nucleotide sequence ID" value="NZ_FRAG01000026.1"/>
</dbReference>
<dbReference type="Gene3D" id="3.30.300.30">
    <property type="match status" value="1"/>
</dbReference>
<dbReference type="Gene3D" id="3.40.50.12780">
    <property type="entry name" value="N-terminal domain of ligase-like"/>
    <property type="match status" value="1"/>
</dbReference>
<dbReference type="AlphaFoldDB" id="A0A1M6PR83"/>
<evidence type="ECO:0000313" key="4">
    <source>
        <dbReference type="Proteomes" id="UP000184465"/>
    </source>
</evidence>
<feature type="domain" description="AMP-dependent synthetase/ligase" evidence="1">
    <location>
        <begin position="9"/>
        <end position="374"/>
    </location>
</feature>
<dbReference type="PANTHER" id="PTHR43767:SF10">
    <property type="entry name" value="SURFACTIN SYNTHASE SUBUNIT 1"/>
    <property type="match status" value="1"/>
</dbReference>
<proteinExistence type="predicted"/>
<dbReference type="STRING" id="1121301.SAMN02745912_02253"/>
<dbReference type="InterPro" id="IPR042099">
    <property type="entry name" value="ANL_N_sf"/>
</dbReference>
<dbReference type="OrthoDB" id="9778383at2"/>
<evidence type="ECO:0000259" key="1">
    <source>
        <dbReference type="Pfam" id="PF00501"/>
    </source>
</evidence>
<dbReference type="GO" id="GO:0016877">
    <property type="term" value="F:ligase activity, forming carbon-sulfur bonds"/>
    <property type="evidence" value="ECO:0007669"/>
    <property type="project" value="UniProtKB-ARBA"/>
</dbReference>